<reference evidence="1" key="1">
    <citation type="submission" date="2023-04" db="EMBL/GenBank/DDBJ databases">
        <title>Draft Genome sequencing of Naganishia species isolated from polar environments using Oxford Nanopore Technology.</title>
        <authorList>
            <person name="Leo P."/>
            <person name="Venkateswaran K."/>
        </authorList>
    </citation>
    <scope>NUCLEOTIDE SEQUENCE</scope>
    <source>
        <strain evidence="1">DBVPG 5303</strain>
    </source>
</reference>
<comment type="caution">
    <text evidence="1">The sequence shown here is derived from an EMBL/GenBank/DDBJ whole genome shotgun (WGS) entry which is preliminary data.</text>
</comment>
<name>A0ACC2X0M3_9TREE</name>
<protein>
    <submittedName>
        <fullName evidence="1">Uncharacterized protein</fullName>
    </submittedName>
</protein>
<proteinExistence type="predicted"/>
<gene>
    <name evidence="1" type="ORF">QFC24_006493</name>
</gene>
<evidence type="ECO:0000313" key="2">
    <source>
        <dbReference type="Proteomes" id="UP001234202"/>
    </source>
</evidence>
<dbReference type="EMBL" id="JASBWV010000032">
    <property type="protein sequence ID" value="KAJ9117397.1"/>
    <property type="molecule type" value="Genomic_DNA"/>
</dbReference>
<dbReference type="Proteomes" id="UP001234202">
    <property type="component" value="Unassembled WGS sequence"/>
</dbReference>
<sequence length="206" mass="22586">MSILRTSILLRNTRTLEALQPRIFTGARAIQTSVVWRNAASTETSDGQVDIRGKLKEALKAAMKGKEKEAVGCIRSLMADITYHEKAGANPNEPASEDTVVDVLRKAVDKRSQAAGAYPEDHPSHQQFLSEIALISKFLPRTLSVEQITQILEGIVTGMTEADKTSKGATGQVLTQFWQVVKKGEVQNKKELGKTIARLLVSSKRT</sequence>
<keyword evidence="2" id="KW-1185">Reference proteome</keyword>
<organism evidence="1 2">
    <name type="scientific">Naganishia onofrii</name>
    <dbReference type="NCBI Taxonomy" id="1851511"/>
    <lineage>
        <taxon>Eukaryota</taxon>
        <taxon>Fungi</taxon>
        <taxon>Dikarya</taxon>
        <taxon>Basidiomycota</taxon>
        <taxon>Agaricomycotina</taxon>
        <taxon>Tremellomycetes</taxon>
        <taxon>Filobasidiales</taxon>
        <taxon>Filobasidiaceae</taxon>
        <taxon>Naganishia</taxon>
    </lineage>
</organism>
<evidence type="ECO:0000313" key="1">
    <source>
        <dbReference type="EMBL" id="KAJ9117397.1"/>
    </source>
</evidence>
<accession>A0ACC2X0M3</accession>